<feature type="region of interest" description="Disordered" evidence="4">
    <location>
        <begin position="423"/>
        <end position="592"/>
    </location>
</feature>
<feature type="compositionally biased region" description="Basic residues" evidence="4">
    <location>
        <begin position="458"/>
        <end position="467"/>
    </location>
</feature>
<feature type="compositionally biased region" description="Basic and acidic residues" evidence="4">
    <location>
        <begin position="498"/>
        <end position="512"/>
    </location>
</feature>
<name>A0A167JGF0_CALVF</name>
<feature type="region of interest" description="Disordered" evidence="4">
    <location>
        <begin position="1"/>
        <end position="160"/>
    </location>
</feature>
<evidence type="ECO:0000256" key="1">
    <source>
        <dbReference type="ARBA" id="ARBA00004123"/>
    </source>
</evidence>
<comment type="similarity">
    <text evidence="2">Belongs to the SAS10 family.</text>
</comment>
<evidence type="ECO:0000259" key="5">
    <source>
        <dbReference type="Pfam" id="PF09368"/>
    </source>
</evidence>
<dbReference type="InterPro" id="IPR018972">
    <property type="entry name" value="Sas10_C_dom"/>
</dbReference>
<feature type="compositionally biased region" description="Basic and acidic residues" evidence="4">
    <location>
        <begin position="43"/>
        <end position="56"/>
    </location>
</feature>
<feature type="compositionally biased region" description="Acidic residues" evidence="4">
    <location>
        <begin position="76"/>
        <end position="101"/>
    </location>
</feature>
<dbReference type="Pfam" id="PF09368">
    <property type="entry name" value="Sas10"/>
    <property type="match status" value="1"/>
</dbReference>
<feature type="compositionally biased region" description="Basic and acidic residues" evidence="4">
    <location>
        <begin position="16"/>
        <end position="36"/>
    </location>
</feature>
<organism evidence="6 7">
    <name type="scientific">Calocera viscosa (strain TUFC12733)</name>
    <dbReference type="NCBI Taxonomy" id="1330018"/>
    <lineage>
        <taxon>Eukaryota</taxon>
        <taxon>Fungi</taxon>
        <taxon>Dikarya</taxon>
        <taxon>Basidiomycota</taxon>
        <taxon>Agaricomycotina</taxon>
        <taxon>Dacrymycetes</taxon>
        <taxon>Dacrymycetales</taxon>
        <taxon>Dacrymycetaceae</taxon>
        <taxon>Calocera</taxon>
    </lineage>
</organism>
<dbReference type="GO" id="GO:0032040">
    <property type="term" value="C:small-subunit processome"/>
    <property type="evidence" value="ECO:0007669"/>
    <property type="project" value="TreeGrafter"/>
</dbReference>
<evidence type="ECO:0000313" key="7">
    <source>
        <dbReference type="Proteomes" id="UP000076738"/>
    </source>
</evidence>
<protein>
    <recommendedName>
        <fullName evidence="5">Sas10 C-terminal domain-containing protein</fullName>
    </recommendedName>
</protein>
<feature type="compositionally biased region" description="Basic and acidic residues" evidence="4">
    <location>
        <begin position="565"/>
        <end position="581"/>
    </location>
</feature>
<reference evidence="6 7" key="1">
    <citation type="journal article" date="2016" name="Mol. Biol. Evol.">
        <title>Comparative Genomics of Early-Diverging Mushroom-Forming Fungi Provides Insights into the Origins of Lignocellulose Decay Capabilities.</title>
        <authorList>
            <person name="Nagy L.G."/>
            <person name="Riley R."/>
            <person name="Tritt A."/>
            <person name="Adam C."/>
            <person name="Daum C."/>
            <person name="Floudas D."/>
            <person name="Sun H."/>
            <person name="Yadav J.S."/>
            <person name="Pangilinan J."/>
            <person name="Larsson K.H."/>
            <person name="Matsuura K."/>
            <person name="Barry K."/>
            <person name="Labutti K."/>
            <person name="Kuo R."/>
            <person name="Ohm R.A."/>
            <person name="Bhattacharya S.S."/>
            <person name="Shirouzu T."/>
            <person name="Yoshinaga Y."/>
            <person name="Martin F.M."/>
            <person name="Grigoriev I.V."/>
            <person name="Hibbett D.S."/>
        </authorList>
    </citation>
    <scope>NUCLEOTIDE SEQUENCE [LARGE SCALE GENOMIC DNA]</scope>
    <source>
        <strain evidence="6 7">TUFC12733</strain>
    </source>
</reference>
<gene>
    <name evidence="6" type="ORF">CALVIDRAFT_550668</name>
</gene>
<evidence type="ECO:0000256" key="4">
    <source>
        <dbReference type="SAM" id="MobiDB-lite"/>
    </source>
</evidence>
<dbReference type="AlphaFoldDB" id="A0A167JGF0"/>
<accession>A0A167JGF0</accession>
<dbReference type="PANTHER" id="PTHR13237:SF8">
    <property type="entry name" value="SOMETHING ABOUT SILENCING PROTEIN 10"/>
    <property type="match status" value="1"/>
</dbReference>
<feature type="compositionally biased region" description="Low complexity" evidence="4">
    <location>
        <begin position="107"/>
        <end position="119"/>
    </location>
</feature>
<dbReference type="EMBL" id="KV417300">
    <property type="protein sequence ID" value="KZO93562.1"/>
    <property type="molecule type" value="Genomic_DNA"/>
</dbReference>
<evidence type="ECO:0000256" key="2">
    <source>
        <dbReference type="ARBA" id="ARBA00010979"/>
    </source>
</evidence>
<keyword evidence="3" id="KW-0539">Nucleus</keyword>
<dbReference type="STRING" id="1330018.A0A167JGF0"/>
<feature type="compositionally biased region" description="Acidic residues" evidence="4">
    <location>
        <begin position="57"/>
        <end position="68"/>
    </location>
</feature>
<keyword evidence="7" id="KW-1185">Reference proteome</keyword>
<dbReference type="Proteomes" id="UP000076738">
    <property type="component" value="Unassembled WGS sequence"/>
</dbReference>
<feature type="compositionally biased region" description="Basic and acidic residues" evidence="4">
    <location>
        <begin position="474"/>
        <end position="486"/>
    </location>
</feature>
<dbReference type="OrthoDB" id="1924577at2759"/>
<sequence>MARRKVRSSGPKPKSAPKELSRRDARIRAPVTHEDLGLDEEETWHKDQDRILLENDRVEDDSEGEEEVFALKGMRDEDEDDDEDDYEDEDAEEVEEDEDLPDVPPMKSAKSKSSSKAAAVPLPQSESESESEEEGWGTKRAAYYTAPGDEVDSEDEEARALETAEAKRLQRKAREGLEEDDFGLGEGEDEVEEVDVIMEEPTTAVAKEELPKDKEGLRRHLELHSPETLALAREWGDIAYRVGEVKKLIDGHPGDTEPVLIGIMQAHYQVLLTYATTLAFYLHLRATPSHAQSSSPLATHPILERLLQLKQFLHVMESYNFAADDPLRTGELGSEEDEEDEGLGGLWEMQKRLGLEDGELEALIREAQGLKAAEADEEMMVAKVNGKPKVKAATNGKEKKPAKGKKKKGVTFDLVQPEFVPTARKRSSAALDADADAEDLAYGEPTTLSAADAADKTARKRSLRFHTSRIEGAAARRDAARRSREGGDEDIPYKARRREQEAQAKARSEARLKQQKQPGADLDEEEWGESDKKRAREVMSGGGEEEDYEGLYQAVERDKKRRKVEKKEAYDTERSAERYVPSEEGPDGPRSLTRAILTNRGLTPRRSKLARNPRVKKRVKFEQAKKKLSSQKAVFKGGQAALGGDYTGEKSGISKKLVKSVKL</sequence>
<feature type="domain" description="Sas10 C-terminal" evidence="5">
    <location>
        <begin position="587"/>
        <end position="663"/>
    </location>
</feature>
<evidence type="ECO:0000256" key="3">
    <source>
        <dbReference type="ARBA" id="ARBA00023242"/>
    </source>
</evidence>
<proteinExistence type="inferred from homology"/>
<dbReference type="GO" id="GO:0000462">
    <property type="term" value="P:maturation of SSU-rRNA from tricistronic rRNA transcript (SSU-rRNA, 5.8S rRNA, LSU-rRNA)"/>
    <property type="evidence" value="ECO:0007669"/>
    <property type="project" value="TreeGrafter"/>
</dbReference>
<evidence type="ECO:0000313" key="6">
    <source>
        <dbReference type="EMBL" id="KZO93562.1"/>
    </source>
</evidence>
<dbReference type="PANTHER" id="PTHR13237">
    <property type="entry name" value="SOMETHING ABOUT SILENCING PROTEIN 10-RELATED"/>
    <property type="match status" value="1"/>
</dbReference>
<feature type="region of interest" description="Disordered" evidence="4">
    <location>
        <begin position="386"/>
        <end position="410"/>
    </location>
</feature>
<comment type="subcellular location">
    <subcellularLocation>
        <location evidence="1">Nucleus</location>
    </subcellularLocation>
</comment>